<dbReference type="EMBL" id="VTAV01000013">
    <property type="protein sequence ID" value="TYR34195.1"/>
    <property type="molecule type" value="Genomic_DNA"/>
</dbReference>
<keyword evidence="2" id="KW-0378">Hydrolase</keyword>
<evidence type="ECO:0000256" key="2">
    <source>
        <dbReference type="ARBA" id="ARBA00022801"/>
    </source>
</evidence>
<dbReference type="RefSeq" id="WP_148920321.1">
    <property type="nucleotide sequence ID" value="NZ_VTAV01000013.1"/>
</dbReference>
<evidence type="ECO:0000256" key="1">
    <source>
        <dbReference type="ARBA" id="ARBA00022729"/>
    </source>
</evidence>
<dbReference type="InterPro" id="IPR054593">
    <property type="entry name" value="Beta-mannosidase-like_N2"/>
</dbReference>
<dbReference type="Proteomes" id="UP000322362">
    <property type="component" value="Unassembled WGS sequence"/>
</dbReference>
<evidence type="ECO:0000313" key="4">
    <source>
        <dbReference type="EMBL" id="TYR34195.1"/>
    </source>
</evidence>
<dbReference type="SUPFAM" id="SSF49785">
    <property type="entry name" value="Galactose-binding domain-like"/>
    <property type="match status" value="1"/>
</dbReference>
<dbReference type="GO" id="GO:0004553">
    <property type="term" value="F:hydrolase activity, hydrolyzing O-glycosyl compounds"/>
    <property type="evidence" value="ECO:0007669"/>
    <property type="project" value="UniProtKB-ARBA"/>
</dbReference>
<dbReference type="Pfam" id="PF17132">
    <property type="entry name" value="Glyco_hydro_106"/>
    <property type="match status" value="1"/>
</dbReference>
<dbReference type="NCBIfam" id="NF045579">
    <property type="entry name" value="rhamnoside_JR"/>
    <property type="match status" value="1"/>
</dbReference>
<organism evidence="4 5">
    <name type="scientific">Sphingobacterium phlebotomi</name>
    <dbReference type="NCBI Taxonomy" id="2605433"/>
    <lineage>
        <taxon>Bacteria</taxon>
        <taxon>Pseudomonadati</taxon>
        <taxon>Bacteroidota</taxon>
        <taxon>Sphingobacteriia</taxon>
        <taxon>Sphingobacteriales</taxon>
        <taxon>Sphingobacteriaceae</taxon>
        <taxon>Sphingobacterium</taxon>
    </lineage>
</organism>
<dbReference type="Gene3D" id="2.60.120.260">
    <property type="entry name" value="Galactose-binding domain-like"/>
    <property type="match status" value="1"/>
</dbReference>
<protein>
    <submittedName>
        <fullName evidence="4">Glycosyl transferase family 2</fullName>
    </submittedName>
</protein>
<dbReference type="PANTHER" id="PTHR43817">
    <property type="entry name" value="GLYCOSYL HYDROLASE"/>
    <property type="match status" value="1"/>
</dbReference>
<sequence length="996" mass="112428">MNRRTFISSTALLAVSKKIFSQGLTFPEPDPLLDYYQGFSNPADENKAGCYWWWLNGLIDKEGIERDLTEFKDKGIMDILLVNSAGSNMPVGVQFLSDEWRELFCYALRRAKSLNIKIGVNLCSGWAMGGPWITPDIAGRWYLQSELKVSGPTKFHDRLPLPGNRVGYNNLHNAPGYKNYIDLPLHELDYRDTAVVAFPYRGNEKILDEERLDNITTRANRADASHGLKADELMETVTIPLESLPTDGAVSKDSVIDLTQYFSADGTLNWDVPEGDWMIIRTGHRMTGSRLSIAQPEADGLSVGWLNGEGVIKQFEHLGKILLEDAKKEDFNLHFFADDSFEDGFPNWTDQIIAKFIHYRGYDPAPYLPALGGYIVDTLDVTGRFLLDYRKTVADCMADGHYKKFAELCHENGLLVQNESAGPSRSASMSMDGMKNLGRSDLPTGEFWLGIKHDEPDGLSENLSYWTRRLDDGYNKVCKMVASAAHIYGKPLASAESFTTYRHWKDSPATLKQSTDRAFCEGINRILIHTSTATRPQDGKPGYEYYAGTHFNPNVTWWEYAADFLNYIARCQYLLRKGKFIADALYYNGDTIPNVVGVKGSVKQLGEGYDYDACNEEVLLTRLKVKDGLLTLPDGMQYSVLILPDDESMPEAVLRKVQGLVKEGAIVVGKPPTKDSGLLNFPASDKHIQQIVLDVWGKCDGHTVLMNRYGSGRVYWGKTAHEVLNDIRITPDFVSDLGSDTIDFIHRKDDVADIYFVSNRLNKEVKSVCTFRMSGRNPEIWHPVKGERIRDIAFKDIDNHTEISLKFAPFESFFILFPKKIQKRNTLSALPDYLKDVQVLKEISGSWTVDFDKEWGGPETITFDQLQDWSQHALDSIKYYSGKAIYQKDFQVDKQMTSYTKLFINLGVVKEIASVRLNGKDLGVIWTSPWRVDITHAVKLGANRLEIAVINLWPNRLIGDIGLQSSERLTRTNISFEKDQKLLPSGLLGPVNIEVI</sequence>
<dbReference type="AlphaFoldDB" id="A0A5D4H420"/>
<comment type="caution">
    <text evidence="4">The sequence shown here is derived from an EMBL/GenBank/DDBJ whole genome shotgun (WGS) entry which is preliminary data.</text>
</comment>
<feature type="domain" description="Beta-mannosidase-like galactose-binding" evidence="3">
    <location>
        <begin position="883"/>
        <end position="950"/>
    </location>
</feature>
<dbReference type="InterPro" id="IPR008979">
    <property type="entry name" value="Galactose-bd-like_sf"/>
</dbReference>
<dbReference type="Pfam" id="PF22666">
    <property type="entry name" value="Glyco_hydro_2_N2"/>
    <property type="match status" value="1"/>
</dbReference>
<keyword evidence="1" id="KW-0732">Signal</keyword>
<keyword evidence="5" id="KW-1185">Reference proteome</keyword>
<accession>A0A5D4H420</accession>
<keyword evidence="4" id="KW-0808">Transferase</keyword>
<gene>
    <name evidence="4" type="ORF">FXV77_16395</name>
</gene>
<dbReference type="PANTHER" id="PTHR43817:SF1">
    <property type="entry name" value="HYDROLASE, FAMILY 43, PUTATIVE (AFU_ORTHOLOGUE AFUA_3G01660)-RELATED"/>
    <property type="match status" value="1"/>
</dbReference>
<proteinExistence type="predicted"/>
<evidence type="ECO:0000313" key="5">
    <source>
        <dbReference type="Proteomes" id="UP000322362"/>
    </source>
</evidence>
<dbReference type="CDD" id="cd03143">
    <property type="entry name" value="A4_beta-galactosidase_middle_domain"/>
    <property type="match status" value="1"/>
</dbReference>
<dbReference type="GO" id="GO:0016740">
    <property type="term" value="F:transferase activity"/>
    <property type="evidence" value="ECO:0007669"/>
    <property type="project" value="UniProtKB-KW"/>
</dbReference>
<evidence type="ECO:0000259" key="3">
    <source>
        <dbReference type="Pfam" id="PF22666"/>
    </source>
</evidence>
<name>A0A5D4H420_9SPHI</name>
<reference evidence="4 5" key="1">
    <citation type="submission" date="2019-08" db="EMBL/GenBank/DDBJ databases">
        <title>Phlebobacter frassis gen. nov. sp. nov., a new member of family Sphingobacteriaceae isolated from sand fly rearing media.</title>
        <authorList>
            <person name="Kakumanu M.L."/>
            <person name="Marayati B.F."/>
            <person name="Wada-Katsumata A."/>
            <person name="Wasserberg G."/>
            <person name="Schal C."/>
            <person name="Apperson C.S."/>
            <person name="Ponnusamy L."/>
        </authorList>
    </citation>
    <scope>NUCLEOTIDE SEQUENCE [LARGE SCALE GENOMIC DNA]</scope>
    <source>
        <strain evidence="4 5">SSI9</strain>
    </source>
</reference>